<accession>A0A1W6Z4C6</accession>
<name>A0A1W6Z4C6_9BORD</name>
<evidence type="ECO:0000313" key="2">
    <source>
        <dbReference type="Proteomes" id="UP000194139"/>
    </source>
</evidence>
<dbReference type="EMBL" id="CP021109">
    <property type="protein sequence ID" value="ARP88265.1"/>
    <property type="molecule type" value="Genomic_DNA"/>
</dbReference>
<protein>
    <submittedName>
        <fullName evidence="1">Pyridine nucleotide transhydrogenase</fullName>
    </submittedName>
</protein>
<dbReference type="Gene3D" id="3.40.50.720">
    <property type="entry name" value="NAD(P)-binding Rossmann-like Domain"/>
    <property type="match status" value="1"/>
</dbReference>
<dbReference type="Proteomes" id="UP000194139">
    <property type="component" value="Chromosome"/>
</dbReference>
<keyword evidence="2" id="KW-1185">Reference proteome</keyword>
<dbReference type="RefSeq" id="WP_086073355.1">
    <property type="nucleotide sequence ID" value="NZ_CP021109.1"/>
</dbReference>
<evidence type="ECO:0000313" key="1">
    <source>
        <dbReference type="EMBL" id="ARP88265.1"/>
    </source>
</evidence>
<reference evidence="1 2" key="1">
    <citation type="submission" date="2017-05" db="EMBL/GenBank/DDBJ databases">
        <title>Complete and WGS of Bordetella genogroups.</title>
        <authorList>
            <person name="Spilker T."/>
            <person name="LiPuma J."/>
        </authorList>
    </citation>
    <scope>NUCLEOTIDE SEQUENCE [LARGE SCALE GENOMIC DNA]</scope>
    <source>
        <strain evidence="1 2">AU17164</strain>
    </source>
</reference>
<dbReference type="InterPro" id="IPR036291">
    <property type="entry name" value="NAD(P)-bd_dom_sf"/>
</dbReference>
<dbReference type="AlphaFoldDB" id="A0A1W6Z4C6"/>
<organism evidence="1 2">
    <name type="scientific">Bordetella genomosp. 9</name>
    <dbReference type="NCBI Taxonomy" id="1416803"/>
    <lineage>
        <taxon>Bacteria</taxon>
        <taxon>Pseudomonadati</taxon>
        <taxon>Pseudomonadota</taxon>
        <taxon>Betaproteobacteria</taxon>
        <taxon>Burkholderiales</taxon>
        <taxon>Alcaligenaceae</taxon>
        <taxon>Bordetella</taxon>
    </lineage>
</organism>
<dbReference type="SUPFAM" id="SSF51735">
    <property type="entry name" value="NAD(P)-binding Rossmann-fold domains"/>
    <property type="match status" value="1"/>
</dbReference>
<gene>
    <name evidence="1" type="ORF">CAL13_20150</name>
</gene>
<sequence>MKDNALIGFSGFVGSTLLKQTAFTGLYRSKNIHDIAGARFDLVVCAGAPAQKWIANSKPAEDRSKIESLIGSLKLLKCHTFVLISTVDVFKTPVGVNESSAVEEDGLHPYGLNRRLLEKFVQEHFPRHLIIRLPGLVGPGLRKNVIFDFLNNNNLHTVDSRGVFQFYPMVNLWYDIQIALKNGLQLVHLTAEPISVSEVASGGFGRQFTQEVNNAPARYDMQSRYAELFGAHGQYQYSARETIQAIRAYAQSEPATLNTTAGDTL</sequence>
<proteinExistence type="predicted"/>